<evidence type="ECO:0000313" key="2">
    <source>
        <dbReference type="EMBL" id="RZH68555.1"/>
    </source>
</evidence>
<name>A0A482Y386_9EURY</name>
<dbReference type="RefSeq" id="WP_130169559.1">
    <property type="nucleotide sequence ID" value="NZ_SHMR01000001.1"/>
</dbReference>
<dbReference type="OrthoDB" id="209680at2157"/>
<dbReference type="Pfam" id="PF26408">
    <property type="entry name" value="DUF8106"/>
    <property type="match status" value="1"/>
</dbReference>
<reference evidence="2 3" key="1">
    <citation type="submission" date="2019-02" db="EMBL/GenBank/DDBJ databases">
        <title>Genome analysis provides insights into bioremediation potentialities and Haloocin production by Natrinema altunense strain 4.1R isolated from Chott Douz in Tunisian desert.</title>
        <authorList>
            <person name="Najjari A."/>
            <person name="Youssef N."/>
            <person name="Ben Dhia O."/>
            <person name="Ferjani R."/>
            <person name="El Hidri D."/>
            <person name="Ouzari H.I."/>
            <person name="Cherif A."/>
        </authorList>
    </citation>
    <scope>NUCLEOTIDE SEQUENCE [LARGE SCALE GENOMIC DNA]</scope>
    <source>
        <strain evidence="2 3">4.1R</strain>
    </source>
</reference>
<proteinExistence type="predicted"/>
<feature type="domain" description="DUF8106" evidence="1">
    <location>
        <begin position="17"/>
        <end position="59"/>
    </location>
</feature>
<comment type="caution">
    <text evidence="2">The sequence shown here is derived from an EMBL/GenBank/DDBJ whole genome shotgun (WGS) entry which is preliminary data.</text>
</comment>
<dbReference type="Proteomes" id="UP000292704">
    <property type="component" value="Unassembled WGS sequence"/>
</dbReference>
<organism evidence="2 3">
    <name type="scientific">Natrinema altunense</name>
    <dbReference type="NCBI Taxonomy" id="222984"/>
    <lineage>
        <taxon>Archaea</taxon>
        <taxon>Methanobacteriati</taxon>
        <taxon>Methanobacteriota</taxon>
        <taxon>Stenosarchaea group</taxon>
        <taxon>Halobacteria</taxon>
        <taxon>Halobacteriales</taxon>
        <taxon>Natrialbaceae</taxon>
        <taxon>Natrinema</taxon>
    </lineage>
</organism>
<gene>
    <name evidence="2" type="ORF">ELS17_03555</name>
</gene>
<dbReference type="InterPro" id="IPR058419">
    <property type="entry name" value="DUF8106"/>
</dbReference>
<accession>A0A482Y386</accession>
<dbReference type="AlphaFoldDB" id="A0A482Y386"/>
<sequence>MTTDTCHDDSYPPPVQRKAVLFCPECDHESPISGDWETMTVGDERLLVCTDCGSVVDRRSRDRSELVEPA</sequence>
<evidence type="ECO:0000313" key="3">
    <source>
        <dbReference type="Proteomes" id="UP000292704"/>
    </source>
</evidence>
<evidence type="ECO:0000259" key="1">
    <source>
        <dbReference type="Pfam" id="PF26408"/>
    </source>
</evidence>
<protein>
    <recommendedName>
        <fullName evidence="1">DUF8106 domain-containing protein</fullName>
    </recommendedName>
</protein>
<dbReference type="EMBL" id="SHMR01000001">
    <property type="protein sequence ID" value="RZH68555.1"/>
    <property type="molecule type" value="Genomic_DNA"/>
</dbReference>